<accession>A0A0V1MK01</accession>
<protein>
    <submittedName>
        <fullName evidence="1">Uncharacterized protein</fullName>
    </submittedName>
</protein>
<dbReference type="AlphaFoldDB" id="A0A0V1MK01"/>
<proteinExistence type="predicted"/>
<reference evidence="1 2" key="1">
    <citation type="submission" date="2015-01" db="EMBL/GenBank/DDBJ databases">
        <title>Evolution of Trichinella species and genotypes.</title>
        <authorList>
            <person name="Korhonen P.K."/>
            <person name="Edoardo P."/>
            <person name="Giuseppe L.R."/>
            <person name="Gasser R.B."/>
        </authorList>
    </citation>
    <scope>NUCLEOTIDE SEQUENCE [LARGE SCALE GENOMIC DNA]</scope>
    <source>
        <strain evidence="1">ISS1980</strain>
    </source>
</reference>
<gene>
    <name evidence="1" type="ORF">T10_1789</name>
</gene>
<organism evidence="1 2">
    <name type="scientific">Trichinella papuae</name>
    <dbReference type="NCBI Taxonomy" id="268474"/>
    <lineage>
        <taxon>Eukaryota</taxon>
        <taxon>Metazoa</taxon>
        <taxon>Ecdysozoa</taxon>
        <taxon>Nematoda</taxon>
        <taxon>Enoplea</taxon>
        <taxon>Dorylaimia</taxon>
        <taxon>Trichinellida</taxon>
        <taxon>Trichinellidae</taxon>
        <taxon>Trichinella</taxon>
    </lineage>
</organism>
<evidence type="ECO:0000313" key="1">
    <source>
        <dbReference type="EMBL" id="KRZ71890.1"/>
    </source>
</evidence>
<keyword evidence="2" id="KW-1185">Reference proteome</keyword>
<sequence>MKRCLLPQVMSVISTMIFQNYQLQTPIQARATKRISIQVILISSSTFGNLKTSHVTIAKAVRKRF</sequence>
<dbReference type="EMBL" id="JYDO01000088">
    <property type="protein sequence ID" value="KRZ71890.1"/>
    <property type="molecule type" value="Genomic_DNA"/>
</dbReference>
<name>A0A0V1MK01_9BILA</name>
<evidence type="ECO:0000313" key="2">
    <source>
        <dbReference type="Proteomes" id="UP000054843"/>
    </source>
</evidence>
<dbReference type="Proteomes" id="UP000054843">
    <property type="component" value="Unassembled WGS sequence"/>
</dbReference>
<comment type="caution">
    <text evidence="1">The sequence shown here is derived from an EMBL/GenBank/DDBJ whole genome shotgun (WGS) entry which is preliminary data.</text>
</comment>